<proteinExistence type="predicted"/>
<dbReference type="AlphaFoldDB" id="A0A9N7YTE5"/>
<name>A0A9N7YTE5_PLEPL</name>
<organism evidence="1 2">
    <name type="scientific">Pleuronectes platessa</name>
    <name type="common">European plaice</name>
    <dbReference type="NCBI Taxonomy" id="8262"/>
    <lineage>
        <taxon>Eukaryota</taxon>
        <taxon>Metazoa</taxon>
        <taxon>Chordata</taxon>
        <taxon>Craniata</taxon>
        <taxon>Vertebrata</taxon>
        <taxon>Euteleostomi</taxon>
        <taxon>Actinopterygii</taxon>
        <taxon>Neopterygii</taxon>
        <taxon>Teleostei</taxon>
        <taxon>Neoteleostei</taxon>
        <taxon>Acanthomorphata</taxon>
        <taxon>Carangaria</taxon>
        <taxon>Pleuronectiformes</taxon>
        <taxon>Pleuronectoidei</taxon>
        <taxon>Pleuronectidae</taxon>
        <taxon>Pleuronectes</taxon>
    </lineage>
</organism>
<gene>
    <name evidence="1" type="ORF">PLEPLA_LOCUS24838</name>
</gene>
<sequence>MLYVLPEPGCHEHGVDGRYPGTLQIDPTEETQVFGDTRKKFTSFFQTLLRPVFPVKLRGGIIQPVLGAPPLGFVSPPPDLEYQVAEFEQARLNASYHKKDADMGTGLTWLGKLSDVRLFIAFNLLESKDVLRAVSNLRHINANRLALATSQH</sequence>
<reference evidence="1" key="1">
    <citation type="submission" date="2020-03" db="EMBL/GenBank/DDBJ databases">
        <authorList>
            <person name="Weist P."/>
        </authorList>
    </citation>
    <scope>NUCLEOTIDE SEQUENCE</scope>
</reference>
<accession>A0A9N7YTE5</accession>
<evidence type="ECO:0000313" key="1">
    <source>
        <dbReference type="EMBL" id="CAB1436805.1"/>
    </source>
</evidence>
<dbReference type="EMBL" id="CADEAL010001943">
    <property type="protein sequence ID" value="CAB1436805.1"/>
    <property type="molecule type" value="Genomic_DNA"/>
</dbReference>
<keyword evidence="2" id="KW-1185">Reference proteome</keyword>
<protein>
    <submittedName>
        <fullName evidence="1">Uncharacterized protein</fullName>
    </submittedName>
</protein>
<dbReference type="Proteomes" id="UP001153269">
    <property type="component" value="Unassembled WGS sequence"/>
</dbReference>
<comment type="caution">
    <text evidence="1">The sequence shown here is derived from an EMBL/GenBank/DDBJ whole genome shotgun (WGS) entry which is preliminary data.</text>
</comment>
<evidence type="ECO:0000313" key="2">
    <source>
        <dbReference type="Proteomes" id="UP001153269"/>
    </source>
</evidence>